<keyword evidence="3" id="KW-1185">Reference proteome</keyword>
<gene>
    <name evidence="2" type="ORF">ACIA8P_18075</name>
</gene>
<organism evidence="2 3">
    <name type="scientific">Streptomyces cellulosae</name>
    <dbReference type="NCBI Taxonomy" id="1968"/>
    <lineage>
        <taxon>Bacteria</taxon>
        <taxon>Bacillati</taxon>
        <taxon>Actinomycetota</taxon>
        <taxon>Actinomycetes</taxon>
        <taxon>Kitasatosporales</taxon>
        <taxon>Streptomycetaceae</taxon>
        <taxon>Streptomyces</taxon>
    </lineage>
</organism>
<feature type="compositionally biased region" description="Polar residues" evidence="1">
    <location>
        <begin position="273"/>
        <end position="283"/>
    </location>
</feature>
<dbReference type="EMBL" id="JBITDC010000006">
    <property type="protein sequence ID" value="MFI5676558.1"/>
    <property type="molecule type" value="Genomic_DNA"/>
</dbReference>
<evidence type="ECO:0000313" key="3">
    <source>
        <dbReference type="Proteomes" id="UP001612415"/>
    </source>
</evidence>
<comment type="caution">
    <text evidence="2">The sequence shown here is derived from an EMBL/GenBank/DDBJ whole genome shotgun (WGS) entry which is preliminary data.</text>
</comment>
<feature type="compositionally biased region" description="Polar residues" evidence="1">
    <location>
        <begin position="244"/>
        <end position="257"/>
    </location>
</feature>
<dbReference type="RefSeq" id="WP_398657288.1">
    <property type="nucleotide sequence ID" value="NZ_JBITDC010000006.1"/>
</dbReference>
<accession>A0ABW7Y3L3</accession>
<sequence length="283" mass="29107">MGQRGRHAAPAAGMQKVRRVAAVVLTAGALVSAGTGVAFADVLEDVPLSGDENLDQVGGQNLACNNSARLVRFNVAETEHHERVCVDRDGHSRRKGSHDGGALAVGDTTLGPQVNAAQAGDQNLYCGNSADVVTVNVTGDMYWDTTCVVTDPHDPHRGGGHRHGAHPRDARALGGTATGPEINSAQTGNQNLYCGNSADTLTVNALGSIRKNTTCTAAEDSSGVSGDQHRGRALVRPGEVDGPETNTAQNGKQNQACGSPGSGLDVPLGPIERQTTCTAYDGA</sequence>
<protein>
    <recommendedName>
        <fullName evidence="4">Secreted protein</fullName>
    </recommendedName>
</protein>
<proteinExistence type="predicted"/>
<dbReference type="Proteomes" id="UP001612415">
    <property type="component" value="Unassembled WGS sequence"/>
</dbReference>
<name>A0ABW7Y3L3_STRCE</name>
<feature type="region of interest" description="Disordered" evidence="1">
    <location>
        <begin position="217"/>
        <end position="283"/>
    </location>
</feature>
<evidence type="ECO:0000313" key="2">
    <source>
        <dbReference type="EMBL" id="MFI5676558.1"/>
    </source>
</evidence>
<evidence type="ECO:0000256" key="1">
    <source>
        <dbReference type="SAM" id="MobiDB-lite"/>
    </source>
</evidence>
<evidence type="ECO:0008006" key="4">
    <source>
        <dbReference type="Google" id="ProtNLM"/>
    </source>
</evidence>
<reference evidence="2 3" key="1">
    <citation type="submission" date="2024-10" db="EMBL/GenBank/DDBJ databases">
        <title>The Natural Products Discovery Center: Release of the First 8490 Sequenced Strains for Exploring Actinobacteria Biosynthetic Diversity.</title>
        <authorList>
            <person name="Kalkreuter E."/>
            <person name="Kautsar S.A."/>
            <person name="Yang D."/>
            <person name="Bader C.D."/>
            <person name="Teijaro C.N."/>
            <person name="Fluegel L."/>
            <person name="Davis C.M."/>
            <person name="Simpson J.R."/>
            <person name="Lauterbach L."/>
            <person name="Steele A.D."/>
            <person name="Gui C."/>
            <person name="Meng S."/>
            <person name="Li G."/>
            <person name="Viehrig K."/>
            <person name="Ye F."/>
            <person name="Su P."/>
            <person name="Kiefer A.F."/>
            <person name="Nichols A."/>
            <person name="Cepeda A.J."/>
            <person name="Yan W."/>
            <person name="Fan B."/>
            <person name="Jiang Y."/>
            <person name="Adhikari A."/>
            <person name="Zheng C.-J."/>
            <person name="Schuster L."/>
            <person name="Cowan T.M."/>
            <person name="Smanski M.J."/>
            <person name="Chevrette M.G."/>
            <person name="De Carvalho L.P.S."/>
            <person name="Shen B."/>
        </authorList>
    </citation>
    <scope>NUCLEOTIDE SEQUENCE [LARGE SCALE GENOMIC DNA]</scope>
    <source>
        <strain evidence="2 3">NPDC051599</strain>
    </source>
</reference>